<dbReference type="SUPFAM" id="SSF47413">
    <property type="entry name" value="lambda repressor-like DNA-binding domains"/>
    <property type="match status" value="1"/>
</dbReference>
<accession>A0A378UD13</accession>
<dbReference type="PROSITE" id="PS50943">
    <property type="entry name" value="HTH_CROC1"/>
    <property type="match status" value="1"/>
</dbReference>
<protein>
    <submittedName>
        <fullName evidence="2">XRE-like antitoxin protein</fullName>
    </submittedName>
</protein>
<dbReference type="InterPro" id="IPR001387">
    <property type="entry name" value="Cro/C1-type_HTH"/>
</dbReference>
<proteinExistence type="predicted"/>
<evidence type="ECO:0000313" key="2">
    <source>
        <dbReference type="EMBL" id="STZ75266.1"/>
    </source>
</evidence>
<dbReference type="GO" id="GO:0003677">
    <property type="term" value="F:DNA binding"/>
    <property type="evidence" value="ECO:0007669"/>
    <property type="project" value="InterPro"/>
</dbReference>
<dbReference type="CDD" id="cd00093">
    <property type="entry name" value="HTH_XRE"/>
    <property type="match status" value="1"/>
</dbReference>
<dbReference type="EMBL" id="UGLW01000006">
    <property type="protein sequence ID" value="STZ75266.1"/>
    <property type="molecule type" value="Genomic_DNA"/>
</dbReference>
<dbReference type="SMART" id="SM00530">
    <property type="entry name" value="HTH_XRE"/>
    <property type="match status" value="1"/>
</dbReference>
<dbReference type="Pfam" id="PF01381">
    <property type="entry name" value="HTH_3"/>
    <property type="match status" value="1"/>
</dbReference>
<evidence type="ECO:0000259" key="1">
    <source>
        <dbReference type="PROSITE" id="PS50943"/>
    </source>
</evidence>
<evidence type="ECO:0000313" key="3">
    <source>
        <dbReference type="Proteomes" id="UP000254487"/>
    </source>
</evidence>
<sequence length="122" mass="13632">MKYKTLSQVHTEAMNDHEYSAAFEAEEASELLRETLATWRKEAGLTSAQVAERMGIKAPTISRMEKNASRMSIQTLVRYARACGVNFKIQHSVCTSRSGCTVALPAHHHGQSRRTGSFYDPD</sequence>
<dbReference type="Gene3D" id="1.10.260.40">
    <property type="entry name" value="lambda repressor-like DNA-binding domains"/>
    <property type="match status" value="1"/>
</dbReference>
<feature type="domain" description="HTH cro/C1-type" evidence="1">
    <location>
        <begin position="36"/>
        <end position="90"/>
    </location>
</feature>
<name>A0A378UD13_KLEPO</name>
<organism evidence="2 3">
    <name type="scientific">Klebsiella pneumoniae subsp. ozaenae</name>
    <dbReference type="NCBI Taxonomy" id="574"/>
    <lineage>
        <taxon>Bacteria</taxon>
        <taxon>Pseudomonadati</taxon>
        <taxon>Pseudomonadota</taxon>
        <taxon>Gammaproteobacteria</taxon>
        <taxon>Enterobacterales</taxon>
        <taxon>Enterobacteriaceae</taxon>
        <taxon>Klebsiella/Raoultella group</taxon>
        <taxon>Klebsiella</taxon>
        <taxon>Klebsiella pneumoniae complex</taxon>
    </lineage>
</organism>
<gene>
    <name evidence="2" type="primary">higA_3</name>
    <name evidence="2" type="ORF">NCTC10313_07461</name>
</gene>
<dbReference type="InterPro" id="IPR010982">
    <property type="entry name" value="Lambda_DNA-bd_dom_sf"/>
</dbReference>
<reference evidence="2 3" key="1">
    <citation type="submission" date="2018-06" db="EMBL/GenBank/DDBJ databases">
        <authorList>
            <consortium name="Pathogen Informatics"/>
            <person name="Doyle S."/>
        </authorList>
    </citation>
    <scope>NUCLEOTIDE SEQUENCE [LARGE SCALE GENOMIC DNA]</scope>
    <source>
        <strain evidence="2 3">NCTC10313</strain>
    </source>
</reference>
<dbReference type="Proteomes" id="UP000254487">
    <property type="component" value="Unassembled WGS sequence"/>
</dbReference>
<dbReference type="AlphaFoldDB" id="A0A378UD13"/>